<evidence type="ECO:0000313" key="15">
    <source>
        <dbReference type="Proteomes" id="UP001634394"/>
    </source>
</evidence>
<evidence type="ECO:0000256" key="10">
    <source>
        <dbReference type="ARBA" id="ARBA00047899"/>
    </source>
</evidence>
<comment type="caution">
    <text evidence="14">The sequence shown here is derived from an EMBL/GenBank/DDBJ whole genome shotgun (WGS) entry which is preliminary data.</text>
</comment>
<evidence type="ECO:0000256" key="9">
    <source>
        <dbReference type="ARBA" id="ARBA00023306"/>
    </source>
</evidence>
<dbReference type="EC" id="2.7.11.1" evidence="2"/>
<dbReference type="EMBL" id="JBJQND010000006">
    <property type="protein sequence ID" value="KAL3872696.1"/>
    <property type="molecule type" value="Genomic_DNA"/>
</dbReference>
<feature type="coiled-coil region" evidence="12">
    <location>
        <begin position="338"/>
        <end position="372"/>
    </location>
</feature>
<dbReference type="GO" id="GO:0051301">
    <property type="term" value="P:cell division"/>
    <property type="evidence" value="ECO:0007669"/>
    <property type="project" value="UniProtKB-KW"/>
</dbReference>
<keyword evidence="6" id="KW-0547">Nucleotide-binding</keyword>
<keyword evidence="3" id="KW-0723">Serine/threonine-protein kinase</keyword>
<dbReference type="InterPro" id="IPR000719">
    <property type="entry name" value="Prot_kinase_dom"/>
</dbReference>
<keyword evidence="7" id="KW-0418">Kinase</keyword>
<evidence type="ECO:0000256" key="3">
    <source>
        <dbReference type="ARBA" id="ARBA00022527"/>
    </source>
</evidence>
<dbReference type="InterPro" id="IPR051131">
    <property type="entry name" value="NEK_Ser/Thr_kinase_NIMA"/>
</dbReference>
<evidence type="ECO:0000259" key="13">
    <source>
        <dbReference type="PROSITE" id="PS50011"/>
    </source>
</evidence>
<dbReference type="PROSITE" id="PS00108">
    <property type="entry name" value="PROTEIN_KINASE_ST"/>
    <property type="match status" value="1"/>
</dbReference>
<keyword evidence="5" id="KW-0808">Transferase</keyword>
<keyword evidence="15" id="KW-1185">Reference proteome</keyword>
<evidence type="ECO:0000256" key="4">
    <source>
        <dbReference type="ARBA" id="ARBA00022618"/>
    </source>
</evidence>
<evidence type="ECO:0000256" key="11">
    <source>
        <dbReference type="ARBA" id="ARBA00048679"/>
    </source>
</evidence>
<protein>
    <recommendedName>
        <fullName evidence="2">non-specific serine/threonine protein kinase</fullName>
        <ecNumber evidence="2">2.7.11.1</ecNumber>
    </recommendedName>
</protein>
<dbReference type="GO" id="GO:0007059">
    <property type="term" value="P:chromosome segregation"/>
    <property type="evidence" value="ECO:0007669"/>
    <property type="project" value="UniProtKB-ARBA"/>
</dbReference>
<evidence type="ECO:0000256" key="12">
    <source>
        <dbReference type="SAM" id="Coils"/>
    </source>
</evidence>
<dbReference type="SMART" id="SM00220">
    <property type="entry name" value="S_TKc"/>
    <property type="match status" value="1"/>
</dbReference>
<evidence type="ECO:0000256" key="1">
    <source>
        <dbReference type="ARBA" id="ARBA00010886"/>
    </source>
</evidence>
<keyword evidence="4" id="KW-0132">Cell division</keyword>
<evidence type="ECO:0000256" key="8">
    <source>
        <dbReference type="ARBA" id="ARBA00022840"/>
    </source>
</evidence>
<dbReference type="Pfam" id="PF00069">
    <property type="entry name" value="Pkinase"/>
    <property type="match status" value="1"/>
</dbReference>
<dbReference type="FunFam" id="1.10.510.10:FF:000356">
    <property type="entry name" value="Serine/threonine-protein kinase Nek2"/>
    <property type="match status" value="1"/>
</dbReference>
<dbReference type="PANTHER" id="PTHR44899">
    <property type="entry name" value="CAMK FAMILY PROTEIN KINASE"/>
    <property type="match status" value="1"/>
</dbReference>
<accession>A0ABD3WH57</accession>
<dbReference type="PANTHER" id="PTHR44899:SF10">
    <property type="entry name" value="NIMA-RELATED KINASE 2"/>
    <property type="match status" value="1"/>
</dbReference>
<name>A0ABD3WH57_SINWO</name>
<dbReference type="Gene3D" id="1.10.510.10">
    <property type="entry name" value="Transferase(Phosphotransferase) domain 1"/>
    <property type="match status" value="1"/>
</dbReference>
<proteinExistence type="inferred from homology"/>
<dbReference type="AlphaFoldDB" id="A0ABD3WH57"/>
<dbReference type="Gene3D" id="3.30.200.20">
    <property type="entry name" value="Phosphorylase Kinase, domain 1"/>
    <property type="match status" value="2"/>
</dbReference>
<dbReference type="GO" id="GO:0000278">
    <property type="term" value="P:mitotic cell cycle"/>
    <property type="evidence" value="ECO:0007669"/>
    <property type="project" value="UniProtKB-ARBA"/>
</dbReference>
<comment type="catalytic activity">
    <reaction evidence="11">
        <text>L-seryl-[protein] + ATP = O-phospho-L-seryl-[protein] + ADP + H(+)</text>
        <dbReference type="Rhea" id="RHEA:17989"/>
        <dbReference type="Rhea" id="RHEA-COMP:9863"/>
        <dbReference type="Rhea" id="RHEA-COMP:11604"/>
        <dbReference type="ChEBI" id="CHEBI:15378"/>
        <dbReference type="ChEBI" id="CHEBI:29999"/>
        <dbReference type="ChEBI" id="CHEBI:30616"/>
        <dbReference type="ChEBI" id="CHEBI:83421"/>
        <dbReference type="ChEBI" id="CHEBI:456216"/>
        <dbReference type="EC" id="2.7.11.1"/>
    </reaction>
</comment>
<comment type="similarity">
    <text evidence="1">Belongs to the protein kinase superfamily. NEK Ser/Thr protein kinase family. NIMA subfamily.</text>
</comment>
<keyword evidence="12" id="KW-0175">Coiled coil</keyword>
<feature type="domain" description="Protein kinase" evidence="13">
    <location>
        <begin position="60"/>
        <end position="322"/>
    </location>
</feature>
<keyword evidence="9" id="KW-0131">Cell cycle</keyword>
<dbReference type="CDD" id="cd08217">
    <property type="entry name" value="STKc_Nek2"/>
    <property type="match status" value="1"/>
</dbReference>
<evidence type="ECO:0000313" key="14">
    <source>
        <dbReference type="EMBL" id="KAL3872696.1"/>
    </source>
</evidence>
<gene>
    <name evidence="14" type="ORF">ACJMK2_035905</name>
</gene>
<dbReference type="GO" id="GO:0004674">
    <property type="term" value="F:protein serine/threonine kinase activity"/>
    <property type="evidence" value="ECO:0007669"/>
    <property type="project" value="UniProtKB-KW"/>
</dbReference>
<evidence type="ECO:0000256" key="6">
    <source>
        <dbReference type="ARBA" id="ARBA00022741"/>
    </source>
</evidence>
<evidence type="ECO:0000256" key="2">
    <source>
        <dbReference type="ARBA" id="ARBA00012513"/>
    </source>
</evidence>
<dbReference type="InterPro" id="IPR011009">
    <property type="entry name" value="Kinase-like_dom_sf"/>
</dbReference>
<dbReference type="GO" id="GO:0005524">
    <property type="term" value="F:ATP binding"/>
    <property type="evidence" value="ECO:0007669"/>
    <property type="project" value="UniProtKB-KW"/>
</dbReference>
<dbReference type="PROSITE" id="PS50011">
    <property type="entry name" value="PROTEIN_KINASE_DOM"/>
    <property type="match status" value="1"/>
</dbReference>
<evidence type="ECO:0000256" key="7">
    <source>
        <dbReference type="ARBA" id="ARBA00022777"/>
    </source>
</evidence>
<dbReference type="InterPro" id="IPR008271">
    <property type="entry name" value="Ser/Thr_kinase_AS"/>
</dbReference>
<dbReference type="FunFam" id="3.30.200.20:FF:000151">
    <property type="entry name" value="G2-specific protein kinase nimA"/>
    <property type="match status" value="1"/>
</dbReference>
<reference evidence="14 15" key="1">
    <citation type="submission" date="2024-11" db="EMBL/GenBank/DDBJ databases">
        <title>Chromosome-level genome assembly of the freshwater bivalve Anodonta woodiana.</title>
        <authorList>
            <person name="Chen X."/>
        </authorList>
    </citation>
    <scope>NUCLEOTIDE SEQUENCE [LARGE SCALE GENOMIC DNA]</scope>
    <source>
        <strain evidence="14">MN2024</strain>
        <tissue evidence="14">Gills</tissue>
    </source>
</reference>
<evidence type="ECO:0000256" key="5">
    <source>
        <dbReference type="ARBA" id="ARBA00022679"/>
    </source>
</evidence>
<sequence length="537" mass="62056">MESKRKSLSGGKLEPSTKVDYIFGIDIIRDGESVDKSTHQLSGQKSSTSRPRMQTTLDDYEVIETIGTGSYGTCKKIRRRRDGLILVWKEMDYGMMTETEKQMLVSEVNLLRELKSPYIVRYYDRIIDRTNTTIFIIMEYCKGGDLATLINKCKKEGSYLDENFIWKILIQVTLALKECHERKNGKAVLHRDLKPANVFLDTDKNVKLGDFGLARVLHHETSFANTYVGTPFYMSPELVNNMSYNEKSDVWSMGCMMYELSALRPPFVASNQAELNRKIRSGDFARIPLHFSDDLNTIQNKMLQVDVSKRPSITELLAEPLVASRLPMVEKKRRGHSSHQTSDELKTFEAELKTLERELVAKRQELEYREKQIADKEAMLKDREKTVAVKEKLAEERFAIADSLLKEYERRSHTDTERLHQGDIRDTLATPITPVASMMTDSSPEGLQPCLMRGKKDSDTPKKKVSFDMYGKENLRNRPKSAEFASNYSEYDSLYLQELAKRRELKDRLYHAKARALEIRGSDPDVRHRSRNFLHFR</sequence>
<dbReference type="Proteomes" id="UP001634394">
    <property type="component" value="Unassembled WGS sequence"/>
</dbReference>
<dbReference type="SUPFAM" id="SSF56112">
    <property type="entry name" value="Protein kinase-like (PK-like)"/>
    <property type="match status" value="1"/>
</dbReference>
<organism evidence="14 15">
    <name type="scientific">Sinanodonta woodiana</name>
    <name type="common">Chinese pond mussel</name>
    <name type="synonym">Anodonta woodiana</name>
    <dbReference type="NCBI Taxonomy" id="1069815"/>
    <lineage>
        <taxon>Eukaryota</taxon>
        <taxon>Metazoa</taxon>
        <taxon>Spiralia</taxon>
        <taxon>Lophotrochozoa</taxon>
        <taxon>Mollusca</taxon>
        <taxon>Bivalvia</taxon>
        <taxon>Autobranchia</taxon>
        <taxon>Heteroconchia</taxon>
        <taxon>Palaeoheterodonta</taxon>
        <taxon>Unionida</taxon>
        <taxon>Unionoidea</taxon>
        <taxon>Unionidae</taxon>
        <taxon>Unioninae</taxon>
        <taxon>Sinanodonta</taxon>
    </lineage>
</organism>
<comment type="catalytic activity">
    <reaction evidence="10">
        <text>L-threonyl-[protein] + ATP = O-phospho-L-threonyl-[protein] + ADP + H(+)</text>
        <dbReference type="Rhea" id="RHEA:46608"/>
        <dbReference type="Rhea" id="RHEA-COMP:11060"/>
        <dbReference type="Rhea" id="RHEA-COMP:11605"/>
        <dbReference type="ChEBI" id="CHEBI:15378"/>
        <dbReference type="ChEBI" id="CHEBI:30013"/>
        <dbReference type="ChEBI" id="CHEBI:30616"/>
        <dbReference type="ChEBI" id="CHEBI:61977"/>
        <dbReference type="ChEBI" id="CHEBI:456216"/>
        <dbReference type="EC" id="2.7.11.1"/>
    </reaction>
</comment>
<keyword evidence="8" id="KW-0067">ATP-binding</keyword>
<dbReference type="GO" id="GO:0005634">
    <property type="term" value="C:nucleus"/>
    <property type="evidence" value="ECO:0007669"/>
    <property type="project" value="UniProtKB-ARBA"/>
</dbReference>